<dbReference type="STRING" id="983964.A0A2T4AEF5"/>
<reference evidence="1 2" key="1">
    <citation type="submission" date="2016-07" db="EMBL/GenBank/DDBJ databases">
        <title>Multiple horizontal gene transfer events from other fungi enriched the ability of initially mycotrophic Trichoderma (Ascomycota) to feed on dead plant biomass.</title>
        <authorList>
            <consortium name="DOE Joint Genome Institute"/>
            <person name="Aerts A."/>
            <person name="Atanasova L."/>
            <person name="Chenthamara K."/>
            <person name="Zhang J."/>
            <person name="Grujic M."/>
            <person name="Henrissat B."/>
            <person name="Kuo A."/>
            <person name="Salamov A."/>
            <person name="Lipzen A."/>
            <person name="Labutti K."/>
            <person name="Barry K."/>
            <person name="Miao Y."/>
            <person name="Rahimi M.J."/>
            <person name="Shen Q."/>
            <person name="Grigoriev I.V."/>
            <person name="Kubicek C.P."/>
            <person name="Druzhinina I.S."/>
        </authorList>
    </citation>
    <scope>NUCLEOTIDE SEQUENCE [LARGE SCALE GENOMIC DNA]</scope>
    <source>
        <strain evidence="1 2">CBS 226.95</strain>
    </source>
</reference>
<accession>A0A2T4AEF5</accession>
<evidence type="ECO:0000313" key="1">
    <source>
        <dbReference type="EMBL" id="PTB55470.1"/>
    </source>
</evidence>
<name>A0A2T4AEF5_TRIHA</name>
<dbReference type="Proteomes" id="UP000241690">
    <property type="component" value="Unassembled WGS sequence"/>
</dbReference>
<dbReference type="RefSeq" id="XP_024775147.1">
    <property type="nucleotide sequence ID" value="XM_024912615.1"/>
</dbReference>
<organism evidence="1 2">
    <name type="scientific">Trichoderma harzianum CBS 226.95</name>
    <dbReference type="NCBI Taxonomy" id="983964"/>
    <lineage>
        <taxon>Eukaryota</taxon>
        <taxon>Fungi</taxon>
        <taxon>Dikarya</taxon>
        <taxon>Ascomycota</taxon>
        <taxon>Pezizomycotina</taxon>
        <taxon>Sordariomycetes</taxon>
        <taxon>Hypocreomycetidae</taxon>
        <taxon>Hypocreales</taxon>
        <taxon>Hypocreaceae</taxon>
        <taxon>Trichoderma</taxon>
    </lineage>
</organism>
<evidence type="ECO:0000313" key="2">
    <source>
        <dbReference type="Proteomes" id="UP000241690"/>
    </source>
</evidence>
<dbReference type="EMBL" id="KZ679679">
    <property type="protein sequence ID" value="PTB55470.1"/>
    <property type="molecule type" value="Genomic_DNA"/>
</dbReference>
<proteinExistence type="predicted"/>
<dbReference type="AlphaFoldDB" id="A0A2T4AEF5"/>
<keyword evidence="2" id="KW-1185">Reference proteome</keyword>
<protein>
    <submittedName>
        <fullName evidence="1">Uncharacterized protein</fullName>
    </submittedName>
</protein>
<gene>
    <name evidence="1" type="ORF">M431DRAFT_140691</name>
</gene>
<sequence length="129" mass="14840">MQTTVLNDIVTRNYMIENLWIEAFNTNYIVSHALFHSVIFARPGKIRDCGIPDVELLARREEEGLRTEGIRGGLFHLPFASEEEHLELMVRVHVRSNFKVAMGGKAEDGLLRELEDIFFRLTFPTPPLD</sequence>
<dbReference type="GeneID" id="36621174"/>